<protein>
    <submittedName>
        <fullName evidence="1">Uncharacterized protein</fullName>
    </submittedName>
</protein>
<proteinExistence type="predicted"/>
<dbReference type="AlphaFoldDB" id="A0A9R0YJI1"/>
<accession>A0A9R0YJI1</accession>
<reference evidence="1 2" key="1">
    <citation type="submission" date="2017-09" db="EMBL/GenBank/DDBJ databases">
        <authorList>
            <consortium name="International Durum Wheat Genome Sequencing Consortium (IDWGSC)"/>
            <person name="Milanesi L."/>
        </authorList>
    </citation>
    <scope>NUCLEOTIDE SEQUENCE [LARGE SCALE GENOMIC DNA]</scope>
    <source>
        <strain evidence="2">cv. Svevo</strain>
    </source>
</reference>
<gene>
    <name evidence="1" type="ORF">TRITD_6Bv1G066910</name>
</gene>
<name>A0A9R0YJI1_TRITD</name>
<sequence>MNVLTEKQLYESCRPVLGCHYVACSVYVPQAFIFEGWSVEMERPPSVNRSYGRVVSAPSSFSRVTHLLILPMSQTAEDAMAPQSVSINGDRPSC</sequence>
<evidence type="ECO:0000313" key="1">
    <source>
        <dbReference type="EMBL" id="VAI56186.1"/>
    </source>
</evidence>
<keyword evidence="2" id="KW-1185">Reference proteome</keyword>
<organism evidence="1 2">
    <name type="scientific">Triticum turgidum subsp. durum</name>
    <name type="common">Durum wheat</name>
    <name type="synonym">Triticum durum</name>
    <dbReference type="NCBI Taxonomy" id="4567"/>
    <lineage>
        <taxon>Eukaryota</taxon>
        <taxon>Viridiplantae</taxon>
        <taxon>Streptophyta</taxon>
        <taxon>Embryophyta</taxon>
        <taxon>Tracheophyta</taxon>
        <taxon>Spermatophyta</taxon>
        <taxon>Magnoliopsida</taxon>
        <taxon>Liliopsida</taxon>
        <taxon>Poales</taxon>
        <taxon>Poaceae</taxon>
        <taxon>BOP clade</taxon>
        <taxon>Pooideae</taxon>
        <taxon>Triticodae</taxon>
        <taxon>Triticeae</taxon>
        <taxon>Triticinae</taxon>
        <taxon>Triticum</taxon>
    </lineage>
</organism>
<evidence type="ECO:0000313" key="2">
    <source>
        <dbReference type="Proteomes" id="UP000324705"/>
    </source>
</evidence>
<dbReference type="Proteomes" id="UP000324705">
    <property type="component" value="Chromosome 6B"/>
</dbReference>
<dbReference type="EMBL" id="LT934122">
    <property type="protein sequence ID" value="VAI56186.1"/>
    <property type="molecule type" value="Genomic_DNA"/>
</dbReference>
<dbReference type="Gramene" id="TRITD6Bv1G066910.1">
    <property type="protein sequence ID" value="TRITD6Bv1G066910.1"/>
    <property type="gene ID" value="TRITD6Bv1G066910"/>
</dbReference>